<accession>X1B267</accession>
<sequence>QLKALETFKHEKPVGTNELLENLLEEGFKKFDNATIEKIKSSS</sequence>
<organism evidence="1">
    <name type="scientific">marine sediment metagenome</name>
    <dbReference type="NCBI Taxonomy" id="412755"/>
    <lineage>
        <taxon>unclassified sequences</taxon>
        <taxon>metagenomes</taxon>
        <taxon>ecological metagenomes</taxon>
    </lineage>
</organism>
<name>X1B267_9ZZZZ</name>
<gene>
    <name evidence="1" type="ORF">S01H4_20637</name>
</gene>
<protein>
    <submittedName>
        <fullName evidence="1">Uncharacterized protein</fullName>
    </submittedName>
</protein>
<dbReference type="EMBL" id="BART01009293">
    <property type="protein sequence ID" value="GAG66071.1"/>
    <property type="molecule type" value="Genomic_DNA"/>
</dbReference>
<feature type="non-terminal residue" evidence="1">
    <location>
        <position position="1"/>
    </location>
</feature>
<proteinExistence type="predicted"/>
<dbReference type="AlphaFoldDB" id="X1B267"/>
<reference evidence="1" key="1">
    <citation type="journal article" date="2014" name="Front. Microbiol.">
        <title>High frequency of phylogenetically diverse reductive dehalogenase-homologous genes in deep subseafloor sedimentary metagenomes.</title>
        <authorList>
            <person name="Kawai M."/>
            <person name="Futagami T."/>
            <person name="Toyoda A."/>
            <person name="Takaki Y."/>
            <person name="Nishi S."/>
            <person name="Hori S."/>
            <person name="Arai W."/>
            <person name="Tsubouchi T."/>
            <person name="Morono Y."/>
            <person name="Uchiyama I."/>
            <person name="Ito T."/>
            <person name="Fujiyama A."/>
            <person name="Inagaki F."/>
            <person name="Takami H."/>
        </authorList>
    </citation>
    <scope>NUCLEOTIDE SEQUENCE</scope>
    <source>
        <strain evidence="1">Expedition CK06-06</strain>
    </source>
</reference>
<comment type="caution">
    <text evidence="1">The sequence shown here is derived from an EMBL/GenBank/DDBJ whole genome shotgun (WGS) entry which is preliminary data.</text>
</comment>
<evidence type="ECO:0000313" key="1">
    <source>
        <dbReference type="EMBL" id="GAG66071.1"/>
    </source>
</evidence>